<organism evidence="1 2">
    <name type="scientific">Kibdelosporangium phytohabitans</name>
    <dbReference type="NCBI Taxonomy" id="860235"/>
    <lineage>
        <taxon>Bacteria</taxon>
        <taxon>Bacillati</taxon>
        <taxon>Actinomycetota</taxon>
        <taxon>Actinomycetes</taxon>
        <taxon>Pseudonocardiales</taxon>
        <taxon>Pseudonocardiaceae</taxon>
        <taxon>Kibdelosporangium</taxon>
    </lineage>
</organism>
<reference evidence="1 2" key="1">
    <citation type="submission" date="2015-07" db="EMBL/GenBank/DDBJ databases">
        <title>Genome sequencing of Kibdelosporangium phytohabitans.</title>
        <authorList>
            <person name="Qin S."/>
            <person name="Xing K."/>
        </authorList>
    </citation>
    <scope>NUCLEOTIDE SEQUENCE [LARGE SCALE GENOMIC DNA]</scope>
    <source>
        <strain evidence="1 2">KLBMP1111</strain>
    </source>
</reference>
<evidence type="ECO:0000313" key="1">
    <source>
        <dbReference type="EMBL" id="ALG13906.1"/>
    </source>
</evidence>
<dbReference type="AlphaFoldDB" id="A0A0N9IGC6"/>
<dbReference type="OrthoDB" id="4578747at2"/>
<dbReference type="RefSeq" id="WP_054295780.1">
    <property type="nucleotide sequence ID" value="NZ_CP012752.1"/>
</dbReference>
<gene>
    <name evidence="1" type="ORF">AOZ06_49835</name>
</gene>
<dbReference type="KEGG" id="kphy:AOZ06_49835"/>
<dbReference type="EMBL" id="CP012752">
    <property type="protein sequence ID" value="ALG13906.1"/>
    <property type="molecule type" value="Genomic_DNA"/>
</dbReference>
<accession>A0A0N9IGC6</accession>
<sequence length="139" mass="14751">MTSPLLCERRLDHLVTDAATGQTMRGTEYSGVMWIGGEPPTGGMFFGRSVPVAKARVASVLLPDSLPYLDPEATVVTQTWVSSGPGDPNPIIIAGQAELVPDPRGARVYWVQLTIRVAGSVPAGIGYRVVVEVHPDKVG</sequence>
<proteinExistence type="predicted"/>
<evidence type="ECO:0000313" key="2">
    <source>
        <dbReference type="Proteomes" id="UP000063699"/>
    </source>
</evidence>
<dbReference type="Proteomes" id="UP000063699">
    <property type="component" value="Chromosome"/>
</dbReference>
<dbReference type="STRING" id="860235.AOZ06_49835"/>
<keyword evidence="2" id="KW-1185">Reference proteome</keyword>
<name>A0A0N9IGC6_9PSEU</name>
<protein>
    <submittedName>
        <fullName evidence="1">Uncharacterized protein</fullName>
    </submittedName>
</protein>